<evidence type="ECO:0000256" key="9">
    <source>
        <dbReference type="ARBA" id="ARBA00023237"/>
    </source>
</evidence>
<evidence type="ECO:0000256" key="4">
    <source>
        <dbReference type="ARBA" id="ARBA00022692"/>
    </source>
</evidence>
<evidence type="ECO:0000256" key="8">
    <source>
        <dbReference type="ARBA" id="ARBA00023170"/>
    </source>
</evidence>
<evidence type="ECO:0000256" key="3">
    <source>
        <dbReference type="ARBA" id="ARBA00022452"/>
    </source>
</evidence>
<keyword evidence="8" id="KW-0675">Receptor</keyword>
<evidence type="ECO:0000256" key="5">
    <source>
        <dbReference type="ARBA" id="ARBA00022729"/>
    </source>
</evidence>
<dbReference type="NCBIfam" id="TIGR04056">
    <property type="entry name" value="OMP_RagA_SusC"/>
    <property type="match status" value="1"/>
</dbReference>
<keyword evidence="5 13" id="KW-0732">Signal</keyword>
<feature type="region of interest" description="Disordered" evidence="12">
    <location>
        <begin position="25"/>
        <end position="62"/>
    </location>
</feature>
<reference evidence="17" key="1">
    <citation type="journal article" date="2019" name="Int. J. Syst. Evol. Microbiol.">
        <title>The Global Catalogue of Microorganisms (GCM) 10K type strain sequencing project: providing services to taxonomists for standard genome sequencing and annotation.</title>
        <authorList>
            <consortium name="The Broad Institute Genomics Platform"/>
            <consortium name="The Broad Institute Genome Sequencing Center for Infectious Disease"/>
            <person name="Wu L."/>
            <person name="Ma J."/>
        </authorList>
    </citation>
    <scope>NUCLEOTIDE SEQUENCE [LARGE SCALE GENOMIC DNA]</scope>
    <source>
        <strain evidence="17">CGMCC 1.6375</strain>
    </source>
</reference>
<dbReference type="InterPro" id="IPR039426">
    <property type="entry name" value="TonB-dep_rcpt-like"/>
</dbReference>
<dbReference type="PANTHER" id="PTHR30069:SF29">
    <property type="entry name" value="HEMOGLOBIN AND HEMOGLOBIN-HAPTOGLOBIN-BINDING PROTEIN 1-RELATED"/>
    <property type="match status" value="1"/>
</dbReference>
<name>A0ABQ2HV27_9BACT</name>
<accession>A0ABQ2HV27</accession>
<keyword evidence="9 10" id="KW-0998">Cell outer membrane</keyword>
<comment type="similarity">
    <text evidence="10 11">Belongs to the TonB-dependent receptor family.</text>
</comment>
<dbReference type="RefSeq" id="WP_019943568.1">
    <property type="nucleotide sequence ID" value="NZ_BMLI01000001.1"/>
</dbReference>
<feature type="domain" description="TonB-dependent receptor plug" evidence="15">
    <location>
        <begin position="151"/>
        <end position="254"/>
    </location>
</feature>
<evidence type="ECO:0000259" key="15">
    <source>
        <dbReference type="Pfam" id="PF07715"/>
    </source>
</evidence>
<feature type="compositionally biased region" description="Polar residues" evidence="12">
    <location>
        <begin position="47"/>
        <end position="56"/>
    </location>
</feature>
<dbReference type="InterPro" id="IPR012910">
    <property type="entry name" value="Plug_dom"/>
</dbReference>
<dbReference type="InterPro" id="IPR037066">
    <property type="entry name" value="Plug_dom_sf"/>
</dbReference>
<dbReference type="Pfam" id="PF07715">
    <property type="entry name" value="Plug"/>
    <property type="match status" value="1"/>
</dbReference>
<dbReference type="InterPro" id="IPR036942">
    <property type="entry name" value="Beta-barrel_TonB_sf"/>
</dbReference>
<evidence type="ECO:0000256" key="1">
    <source>
        <dbReference type="ARBA" id="ARBA00004571"/>
    </source>
</evidence>
<evidence type="ECO:0000256" key="12">
    <source>
        <dbReference type="SAM" id="MobiDB-lite"/>
    </source>
</evidence>
<organism evidence="16 17">
    <name type="scientific">Dyadobacter beijingensis</name>
    <dbReference type="NCBI Taxonomy" id="365489"/>
    <lineage>
        <taxon>Bacteria</taxon>
        <taxon>Pseudomonadati</taxon>
        <taxon>Bacteroidota</taxon>
        <taxon>Cytophagia</taxon>
        <taxon>Cytophagales</taxon>
        <taxon>Spirosomataceae</taxon>
        <taxon>Dyadobacter</taxon>
    </lineage>
</organism>
<dbReference type="Gene3D" id="2.60.40.1120">
    <property type="entry name" value="Carboxypeptidase-like, regulatory domain"/>
    <property type="match status" value="1"/>
</dbReference>
<dbReference type="PROSITE" id="PS52016">
    <property type="entry name" value="TONB_DEPENDENT_REC_3"/>
    <property type="match status" value="1"/>
</dbReference>
<dbReference type="Gene3D" id="2.170.130.10">
    <property type="entry name" value="TonB-dependent receptor, plug domain"/>
    <property type="match status" value="1"/>
</dbReference>
<protein>
    <submittedName>
        <fullName evidence="16">SusC/RagA family TonB-linked outer membrane protein</fullName>
    </submittedName>
</protein>
<keyword evidence="17" id="KW-1185">Reference proteome</keyword>
<dbReference type="NCBIfam" id="TIGR04057">
    <property type="entry name" value="SusC_RagA_signa"/>
    <property type="match status" value="1"/>
</dbReference>
<dbReference type="InterPro" id="IPR023996">
    <property type="entry name" value="TonB-dep_OMP_SusC/RagA"/>
</dbReference>
<gene>
    <name evidence="16" type="ORF">GCM10010967_24820</name>
</gene>
<dbReference type="Pfam" id="PF13715">
    <property type="entry name" value="CarbopepD_reg_2"/>
    <property type="match status" value="1"/>
</dbReference>
<dbReference type="SUPFAM" id="SSF49464">
    <property type="entry name" value="Carboxypeptidase regulatory domain-like"/>
    <property type="match status" value="1"/>
</dbReference>
<dbReference type="Proteomes" id="UP000632339">
    <property type="component" value="Unassembled WGS sequence"/>
</dbReference>
<evidence type="ECO:0000259" key="14">
    <source>
        <dbReference type="Pfam" id="PF00593"/>
    </source>
</evidence>
<feature type="domain" description="TonB-dependent receptor-like beta-barrel" evidence="14">
    <location>
        <begin position="431"/>
        <end position="1010"/>
    </location>
</feature>
<dbReference type="InterPro" id="IPR000531">
    <property type="entry name" value="Beta-barrel_TonB"/>
</dbReference>
<feature type="signal peptide" evidence="13">
    <location>
        <begin position="1"/>
        <end position="28"/>
    </location>
</feature>
<evidence type="ECO:0000256" key="10">
    <source>
        <dbReference type="PROSITE-ProRule" id="PRU01360"/>
    </source>
</evidence>
<dbReference type="SUPFAM" id="SSF56935">
    <property type="entry name" value="Porins"/>
    <property type="match status" value="1"/>
</dbReference>
<keyword evidence="2 10" id="KW-0813">Transport</keyword>
<comment type="subcellular location">
    <subcellularLocation>
        <location evidence="1 10">Cell outer membrane</location>
        <topology evidence="1 10">Multi-pass membrane protein</topology>
    </subcellularLocation>
</comment>
<dbReference type="InterPro" id="IPR023997">
    <property type="entry name" value="TonB-dep_OMP_SusC/RagA_CS"/>
</dbReference>
<comment type="caution">
    <text evidence="16">The sequence shown here is derived from an EMBL/GenBank/DDBJ whole genome shotgun (WGS) entry which is preliminary data.</text>
</comment>
<proteinExistence type="inferred from homology"/>
<evidence type="ECO:0000256" key="7">
    <source>
        <dbReference type="ARBA" id="ARBA00023136"/>
    </source>
</evidence>
<evidence type="ECO:0000313" key="17">
    <source>
        <dbReference type="Proteomes" id="UP000632339"/>
    </source>
</evidence>
<feature type="chain" id="PRO_5045906159" evidence="13">
    <location>
        <begin position="29"/>
        <end position="1048"/>
    </location>
</feature>
<dbReference type="EMBL" id="BMLI01000001">
    <property type="protein sequence ID" value="GGM90787.1"/>
    <property type="molecule type" value="Genomic_DNA"/>
</dbReference>
<dbReference type="Pfam" id="PF00593">
    <property type="entry name" value="TonB_dep_Rec_b-barrel"/>
    <property type="match status" value="1"/>
</dbReference>
<keyword evidence="7 10" id="KW-0472">Membrane</keyword>
<evidence type="ECO:0000256" key="11">
    <source>
        <dbReference type="RuleBase" id="RU003357"/>
    </source>
</evidence>
<evidence type="ECO:0000256" key="13">
    <source>
        <dbReference type="SAM" id="SignalP"/>
    </source>
</evidence>
<evidence type="ECO:0000313" key="16">
    <source>
        <dbReference type="EMBL" id="GGM90787.1"/>
    </source>
</evidence>
<keyword evidence="6 11" id="KW-0798">TonB box</keyword>
<evidence type="ECO:0000256" key="2">
    <source>
        <dbReference type="ARBA" id="ARBA00022448"/>
    </source>
</evidence>
<sequence>MKPRFTQILFRTAAVASLAMPLTGPPHADARPLPTSGPGKIAHHPSGQLTIGQKTPRTAGPVKGKVVDSKGVALIGVNIVVQGTTIGTQTDVEGQFTINTNGADDVLVASFIGFKSQSIAVQNRSVIDITLVEDVSSLDEVVVTGYSSRSKSELVSSVSVIKGSELQTVTSNNTATLLQGRAAGVVVSSASGAPGTEPSVRVRGTGSITAGAEPLYVIDGLIGGTANPNDIASISILKDAAATGLYGSRASNGVVVITTKSGKSGKTQINYNGSVGVSRVLRGNFEVMNGQELWDFTNYMYQNDYNAKRANYITQLSASTPNPTDAQINAYLTANGFPTAYGGYQSRFLPATPGNTDWLDKTFQSGITHNHALSMSGGSDRTRFHFGANYYNEEGVILKTGYENVNFRANIEHNLNDKVKVTARVNTFFNNRQNDQGYLYQGYINLPWDNPYNADGSYRYVDANTTDWYGRDRNNFLFNNQYNFNQNRGSGIQGDFKLEYNILDWLTFSTSNRYSITNTRTESNVDARTPTGKSYNGSLTNTYEYANSFITSNLLNANRSFGAHTFNAILGAEFQGNKTDGMGGTGQGIFPSLDILNVTATPTSLTGYKTKNAFASAFINVDYDLHNKYFATASFRRDGSSRFGKDNRYGNFYSVGAAWNISGEEFFGSLKDKIHLFKVRTSYGTTGNANIGDFVAQDLYDFNAQYAGLPAGFPARKANPNLTWEKAYTYDAGINIGFFNRIDLVIDLYNRLNKDVLQNVPLEATTGFTTQIQNIGSVRNRGIDLEITSKNVRGAFNWETSLNFSINRNKVLALNKNEPIESGNQRIEVGKELGSWYMRKWMGVDPANGDPLWLLQTKDASGNMVETTTNVYNSASRVYVGSRNPKFTGGITNTFKYGGVTLSAFFTFVSGNKVYIYNRELFDDDGAYPTYNKMRLQDGWTRWEKEGDVATHPKAVVNGNKNSNKTSSRYLEDGSYLRLRNVRLSYDIPKTFTERLHISGLSVFASGDNLITWTKFSGVDPEVDLSNGTNSSRYPSSKKLMFGVNLNF</sequence>
<evidence type="ECO:0000256" key="6">
    <source>
        <dbReference type="ARBA" id="ARBA00023077"/>
    </source>
</evidence>
<dbReference type="InterPro" id="IPR008969">
    <property type="entry name" value="CarboxyPept-like_regulatory"/>
</dbReference>
<dbReference type="Gene3D" id="2.40.170.20">
    <property type="entry name" value="TonB-dependent receptor, beta-barrel domain"/>
    <property type="match status" value="1"/>
</dbReference>
<keyword evidence="4 10" id="KW-0812">Transmembrane</keyword>
<keyword evidence="3 10" id="KW-1134">Transmembrane beta strand</keyword>
<dbReference type="PANTHER" id="PTHR30069">
    <property type="entry name" value="TONB-DEPENDENT OUTER MEMBRANE RECEPTOR"/>
    <property type="match status" value="1"/>
</dbReference>